<dbReference type="Gene3D" id="3.90.1010.10">
    <property type="match status" value="1"/>
</dbReference>
<feature type="non-terminal residue" evidence="2">
    <location>
        <position position="1"/>
    </location>
</feature>
<dbReference type="InterPro" id="IPR002871">
    <property type="entry name" value="NIF_FeS_clus_asmbl_NifU_N"/>
</dbReference>
<evidence type="ECO:0000259" key="1">
    <source>
        <dbReference type="Pfam" id="PF01592"/>
    </source>
</evidence>
<reference evidence="2" key="1">
    <citation type="journal article" date="2014" name="Front. Microbiol.">
        <title>High frequency of phylogenetically diverse reductive dehalogenase-homologous genes in deep subseafloor sedimentary metagenomes.</title>
        <authorList>
            <person name="Kawai M."/>
            <person name="Futagami T."/>
            <person name="Toyoda A."/>
            <person name="Takaki Y."/>
            <person name="Nishi S."/>
            <person name="Hori S."/>
            <person name="Arai W."/>
            <person name="Tsubouchi T."/>
            <person name="Morono Y."/>
            <person name="Uchiyama I."/>
            <person name="Ito T."/>
            <person name="Fujiyama A."/>
            <person name="Inagaki F."/>
            <person name="Takami H."/>
        </authorList>
    </citation>
    <scope>NUCLEOTIDE SEQUENCE</scope>
    <source>
        <strain evidence="2">Expedition CK06-06</strain>
    </source>
</reference>
<feature type="non-terminal residue" evidence="2">
    <location>
        <position position="56"/>
    </location>
</feature>
<dbReference type="Pfam" id="PF01592">
    <property type="entry name" value="NifU_N"/>
    <property type="match status" value="1"/>
</dbReference>
<dbReference type="GO" id="GO:0051536">
    <property type="term" value="F:iron-sulfur cluster binding"/>
    <property type="evidence" value="ECO:0007669"/>
    <property type="project" value="InterPro"/>
</dbReference>
<feature type="domain" description="NIF system FeS cluster assembly NifU N-terminal" evidence="1">
    <location>
        <begin position="3"/>
        <end position="56"/>
    </location>
</feature>
<comment type="caution">
    <text evidence="2">The sequence shown here is derived from an EMBL/GenBank/DDBJ whole genome shotgun (WGS) entry which is preliminary data.</text>
</comment>
<dbReference type="GO" id="GO:0005506">
    <property type="term" value="F:iron ion binding"/>
    <property type="evidence" value="ECO:0007669"/>
    <property type="project" value="InterPro"/>
</dbReference>
<name>X1RYK0_9ZZZZ</name>
<protein>
    <recommendedName>
        <fullName evidence="1">NIF system FeS cluster assembly NifU N-terminal domain-containing protein</fullName>
    </recommendedName>
</protein>
<organism evidence="2">
    <name type="scientific">marine sediment metagenome</name>
    <dbReference type="NCBI Taxonomy" id="412755"/>
    <lineage>
        <taxon>unclassified sequences</taxon>
        <taxon>metagenomes</taxon>
        <taxon>ecological metagenomes</taxon>
    </lineage>
</organism>
<evidence type="ECO:0000313" key="2">
    <source>
        <dbReference type="EMBL" id="GAI68285.1"/>
    </source>
</evidence>
<accession>X1RYK0</accession>
<dbReference type="GO" id="GO:0016226">
    <property type="term" value="P:iron-sulfur cluster assembly"/>
    <property type="evidence" value="ECO:0007669"/>
    <property type="project" value="InterPro"/>
</dbReference>
<sequence>DGEGNTENLKCGDIMKIYLKIEKKKGKEYIKEAKFQTLGCGAAIATSDMICDLARG</sequence>
<dbReference type="AlphaFoldDB" id="X1RYK0"/>
<dbReference type="SUPFAM" id="SSF82649">
    <property type="entry name" value="SufE/NifU"/>
    <property type="match status" value="1"/>
</dbReference>
<proteinExistence type="predicted"/>
<dbReference type="EMBL" id="BARV01045379">
    <property type="protein sequence ID" value="GAI68285.1"/>
    <property type="molecule type" value="Genomic_DNA"/>
</dbReference>
<gene>
    <name evidence="2" type="ORF">S06H3_66514</name>
</gene>